<dbReference type="eggNOG" id="COG1396">
    <property type="taxonomic scope" value="Bacteria"/>
</dbReference>
<protein>
    <recommendedName>
        <fullName evidence="3">Tetratricopeptide TPR_4</fullName>
    </recommendedName>
</protein>
<evidence type="ECO:0000313" key="1">
    <source>
        <dbReference type="EMBL" id="ABD12059.1"/>
    </source>
</evidence>
<dbReference type="EMBL" id="CP000249">
    <property type="protein sequence ID" value="ABD12059.1"/>
    <property type="molecule type" value="Genomic_DNA"/>
</dbReference>
<gene>
    <name evidence="1" type="ordered locus">Francci3_2698</name>
</gene>
<proteinExistence type="predicted"/>
<sequence length="514" mass="56242">MGRVARVSLRVEQNELRARMRAAGMTHEEAAVEFARRYRLRPRAAFRHAFGWTLQEAANQINTHATRTGFDPDGIPVMTAPRLSEVENWPRPDRRRLTPQVLALLAVVYGTDVHRLLDLEDRERLSPQDRLLLHRMQRNTVDSAPRGRRSTQSAGTVGAVRTRPMAYDLFRHEQGNRGAPQPMASAGETGFLDGDEQERLRRAVSRPSRVDGRVVASLAAILAEQRATEDLIGSARLLVPVMAQLGEVERLIGEASGQVRGPLVEIGAQWAEFAGWLHISTGRWAAARGWLDRAAEWAFEVDATTLHATTISFKGHLAFHLGQLDAAVGLSRAASRDERVWVGQRAYDAHQEARAHALAGRRRPAVEALARGADLAAAAAADGEAAPAWIYYYTPEFYALERGWVCRYLGRDDPASNEEAIACLTRGLAGLGDARTSGWAAEFLCHLAAAYLQADSPDLAGTAGIEAATIIAATGSVRLLPRLRRLHADLAARWPTSPTTADLGEALRLGRDDG</sequence>
<dbReference type="HOGENOM" id="CLU_037937_1_0_11"/>
<dbReference type="AlphaFoldDB" id="Q2J9I3"/>
<reference evidence="1 2" key="1">
    <citation type="journal article" date="2007" name="Genome Res.">
        <title>Genome characteristics of facultatively symbiotic Frankia sp. strains reflect host range and host plant biogeography.</title>
        <authorList>
            <person name="Normand P."/>
            <person name="Lapierre P."/>
            <person name="Tisa L.S."/>
            <person name="Gogarten J.P."/>
            <person name="Alloisio N."/>
            <person name="Bagnarol E."/>
            <person name="Bassi C.A."/>
            <person name="Berry A.M."/>
            <person name="Bickhart D.M."/>
            <person name="Choisne N."/>
            <person name="Couloux A."/>
            <person name="Cournoyer B."/>
            <person name="Cruveiller S."/>
            <person name="Daubin V."/>
            <person name="Demange N."/>
            <person name="Francino M.P."/>
            <person name="Goltsman E."/>
            <person name="Huang Y."/>
            <person name="Kopp O.R."/>
            <person name="Labarre L."/>
            <person name="Lapidus A."/>
            <person name="Lavire C."/>
            <person name="Marechal J."/>
            <person name="Martinez M."/>
            <person name="Mastronunzio J.E."/>
            <person name="Mullin B.C."/>
            <person name="Niemann J."/>
            <person name="Pujic P."/>
            <person name="Rawnsley T."/>
            <person name="Rouy Z."/>
            <person name="Schenowitz C."/>
            <person name="Sellstedt A."/>
            <person name="Tavares F."/>
            <person name="Tomkins J.P."/>
            <person name="Vallenet D."/>
            <person name="Valverde C."/>
            <person name="Wall L.G."/>
            <person name="Wang Y."/>
            <person name="Medigue C."/>
            <person name="Benson D.R."/>
        </authorList>
    </citation>
    <scope>NUCLEOTIDE SEQUENCE [LARGE SCALE GENOMIC DNA]</scope>
    <source>
        <strain evidence="2">DSM 45818 / CECT 9043 / CcI3</strain>
    </source>
</reference>
<name>Q2J9I3_FRACC</name>
<dbReference type="Proteomes" id="UP000001937">
    <property type="component" value="Chromosome"/>
</dbReference>
<keyword evidence="2" id="KW-1185">Reference proteome</keyword>
<evidence type="ECO:0000313" key="2">
    <source>
        <dbReference type="Proteomes" id="UP000001937"/>
    </source>
</evidence>
<dbReference type="KEGG" id="fra:Francci3_2698"/>
<organism evidence="1 2">
    <name type="scientific">Frankia casuarinae (strain DSM 45818 / CECT 9043 / HFP020203 / CcI3)</name>
    <dbReference type="NCBI Taxonomy" id="106370"/>
    <lineage>
        <taxon>Bacteria</taxon>
        <taxon>Bacillati</taxon>
        <taxon>Actinomycetota</taxon>
        <taxon>Actinomycetes</taxon>
        <taxon>Frankiales</taxon>
        <taxon>Frankiaceae</taxon>
        <taxon>Frankia</taxon>
    </lineage>
</organism>
<dbReference type="PhylomeDB" id="Q2J9I3"/>
<accession>Q2J9I3</accession>
<dbReference type="STRING" id="106370.Francci3_2698"/>
<evidence type="ECO:0008006" key="3">
    <source>
        <dbReference type="Google" id="ProtNLM"/>
    </source>
</evidence>